<evidence type="ECO:0000313" key="21">
    <source>
        <dbReference type="EMBL" id="AWV84297.1"/>
    </source>
</evidence>
<dbReference type="Pfam" id="PF00361">
    <property type="entry name" value="Proton_antipo_M"/>
    <property type="match status" value="1"/>
</dbReference>
<dbReference type="Pfam" id="PF06455">
    <property type="entry name" value="NADH5_C"/>
    <property type="match status" value="1"/>
</dbReference>
<evidence type="ECO:0000256" key="4">
    <source>
        <dbReference type="ARBA" id="ARBA00021096"/>
    </source>
</evidence>
<feature type="domain" description="NADH-Ubiquinone oxidoreductase (complex I) chain 5 N-terminal" evidence="19">
    <location>
        <begin position="43"/>
        <end position="90"/>
    </location>
</feature>
<keyword evidence="15 17" id="KW-0472">Membrane</keyword>
<evidence type="ECO:0000256" key="16">
    <source>
        <dbReference type="ARBA" id="ARBA00049551"/>
    </source>
</evidence>
<comment type="function">
    <text evidence="1">Core subunit of the mitochondrial membrane respiratory chain NADH dehydrogenase (Complex I) that is believed to belong to the minimal assembly required for catalysis. Complex I functions in the transfer of electrons from NADH to the respiratory chain. The immediate electron acceptor for the enzyme is believed to be ubiquinone.</text>
</comment>
<evidence type="ECO:0000256" key="14">
    <source>
        <dbReference type="ARBA" id="ARBA00023128"/>
    </source>
</evidence>
<dbReference type="GO" id="GO:0015990">
    <property type="term" value="P:electron transport coupled proton transport"/>
    <property type="evidence" value="ECO:0007669"/>
    <property type="project" value="TreeGrafter"/>
</dbReference>
<dbReference type="EC" id="7.1.1.2" evidence="3 17"/>
<dbReference type="InterPro" id="IPR001750">
    <property type="entry name" value="ND/Mrp_TM"/>
</dbReference>
<dbReference type="Pfam" id="PF00662">
    <property type="entry name" value="Proton_antipo_N"/>
    <property type="match status" value="1"/>
</dbReference>
<keyword evidence="14 17" id="KW-0496">Mitochondrion</keyword>
<evidence type="ECO:0000256" key="5">
    <source>
        <dbReference type="ARBA" id="ARBA00022448"/>
    </source>
</evidence>
<dbReference type="GO" id="GO:0005743">
    <property type="term" value="C:mitochondrial inner membrane"/>
    <property type="evidence" value="ECO:0007669"/>
    <property type="project" value="UniProtKB-SubCell"/>
</dbReference>
<reference evidence="21" key="1">
    <citation type="journal article" date="2018" name="J. Hered.">
        <title>One hundred mitochondrial genomes of cicadas.</title>
        <authorList>
            <person name="Lukasik P."/>
            <person name="Chong R.A."/>
            <person name="Nazario K."/>
            <person name="Matsuura Y."/>
            <person name="Bublitz D."/>
            <person name="Campbell M.A."/>
            <person name="Meyer M."/>
            <person name="Van Leuven J.T."/>
            <person name="Pessacq P."/>
            <person name="Veloso C."/>
            <person name="Simon C."/>
            <person name="McCutcheon J.P."/>
        </authorList>
    </citation>
    <scope>NUCLEOTIDE SEQUENCE</scope>
    <source>
        <strain evidence="21">PL622</strain>
        <tissue evidence="21">Bacteriome</tissue>
    </source>
</reference>
<name>A0A3Q8GF93_9HEMI</name>
<dbReference type="PRINTS" id="PR01434">
    <property type="entry name" value="NADHDHGNASE5"/>
</dbReference>
<accession>A0A3Q8GF93</accession>
<evidence type="ECO:0000256" key="7">
    <source>
        <dbReference type="ARBA" id="ARBA00022692"/>
    </source>
</evidence>
<proteinExistence type="inferred from homology"/>
<feature type="transmembrane region" description="Helical" evidence="17">
    <location>
        <begin position="446"/>
        <end position="469"/>
    </location>
</feature>
<feature type="transmembrane region" description="Helical" evidence="17">
    <location>
        <begin position="52"/>
        <end position="77"/>
    </location>
</feature>
<geneLocation type="mitochondrion" evidence="21"/>
<keyword evidence="8" id="KW-0999">Mitochondrion inner membrane</keyword>
<dbReference type="InterPro" id="IPR010934">
    <property type="entry name" value="NADH_DH_su5_C"/>
</dbReference>
<keyword evidence="12 17" id="KW-0520">NAD</keyword>
<comment type="similarity">
    <text evidence="17">Belongs to the complex I subunit 5 family.</text>
</comment>
<evidence type="ECO:0000259" key="19">
    <source>
        <dbReference type="Pfam" id="PF00662"/>
    </source>
</evidence>
<feature type="domain" description="NADH:quinone oxidoreductase/Mrp antiporter transmembrane" evidence="18">
    <location>
        <begin position="107"/>
        <end position="380"/>
    </location>
</feature>
<feature type="transmembrane region" description="Helical" evidence="17">
    <location>
        <begin position="418"/>
        <end position="439"/>
    </location>
</feature>
<dbReference type="GO" id="GO:0008137">
    <property type="term" value="F:NADH dehydrogenase (ubiquinone) activity"/>
    <property type="evidence" value="ECO:0007669"/>
    <property type="project" value="UniProtKB-EC"/>
</dbReference>
<keyword evidence="9" id="KW-1278">Translocase</keyword>
<evidence type="ECO:0000256" key="3">
    <source>
        <dbReference type="ARBA" id="ARBA00012944"/>
    </source>
</evidence>
<evidence type="ECO:0000256" key="6">
    <source>
        <dbReference type="ARBA" id="ARBA00022660"/>
    </source>
</evidence>
<dbReference type="GO" id="GO:0003954">
    <property type="term" value="F:NADH dehydrogenase activity"/>
    <property type="evidence" value="ECO:0007669"/>
    <property type="project" value="TreeGrafter"/>
</dbReference>
<dbReference type="EMBL" id="MG737802">
    <property type="protein sequence ID" value="AWV84297.1"/>
    <property type="molecule type" value="Genomic_DNA"/>
</dbReference>
<dbReference type="GO" id="GO:0042773">
    <property type="term" value="P:ATP synthesis coupled electron transport"/>
    <property type="evidence" value="ECO:0007669"/>
    <property type="project" value="InterPro"/>
</dbReference>
<evidence type="ECO:0000256" key="9">
    <source>
        <dbReference type="ARBA" id="ARBA00022967"/>
    </source>
</evidence>
<evidence type="ECO:0000256" key="1">
    <source>
        <dbReference type="ARBA" id="ARBA00003257"/>
    </source>
</evidence>
<feature type="transmembrane region" description="Helical" evidence="17">
    <location>
        <begin position="301"/>
        <end position="319"/>
    </location>
</feature>
<feature type="transmembrane region" description="Helical" evidence="17">
    <location>
        <begin position="339"/>
        <end position="358"/>
    </location>
</feature>
<feature type="transmembrane region" description="Helical" evidence="17">
    <location>
        <begin position="379"/>
        <end position="398"/>
    </location>
</feature>
<organism evidence="21">
    <name type="scientific">Babras sonorivox</name>
    <dbReference type="NCBI Taxonomy" id="2219942"/>
    <lineage>
        <taxon>Eukaryota</taxon>
        <taxon>Metazoa</taxon>
        <taxon>Ecdysozoa</taxon>
        <taxon>Arthropoda</taxon>
        <taxon>Hexapoda</taxon>
        <taxon>Insecta</taxon>
        <taxon>Pterygota</taxon>
        <taxon>Neoptera</taxon>
        <taxon>Paraneoptera</taxon>
        <taxon>Hemiptera</taxon>
        <taxon>Auchenorrhyncha</taxon>
        <taxon>Cicadoidea</taxon>
        <taxon>Cicadidae</taxon>
        <taxon>Tibicininae</taxon>
        <taxon>Tettigadini</taxon>
        <taxon>Babras</taxon>
    </lineage>
</organism>
<keyword evidence="7 17" id="KW-0812">Transmembrane</keyword>
<comment type="subcellular location">
    <subcellularLocation>
        <location evidence="2">Mitochondrion inner membrane</location>
        <topology evidence="2">Multi-pass membrane protein</topology>
    </subcellularLocation>
</comment>
<dbReference type="AlphaFoldDB" id="A0A3Q8GF93"/>
<keyword evidence="13 17" id="KW-0830">Ubiquinone</keyword>
<dbReference type="PANTHER" id="PTHR42829">
    <property type="entry name" value="NADH-UBIQUINONE OXIDOREDUCTASE CHAIN 5"/>
    <property type="match status" value="1"/>
</dbReference>
<evidence type="ECO:0000256" key="15">
    <source>
        <dbReference type="ARBA" id="ARBA00023136"/>
    </source>
</evidence>
<evidence type="ECO:0000256" key="17">
    <source>
        <dbReference type="RuleBase" id="RU003404"/>
    </source>
</evidence>
<evidence type="ECO:0000256" key="10">
    <source>
        <dbReference type="ARBA" id="ARBA00022982"/>
    </source>
</evidence>
<evidence type="ECO:0000259" key="18">
    <source>
        <dbReference type="Pfam" id="PF00361"/>
    </source>
</evidence>
<feature type="transmembrane region" description="Helical" evidence="17">
    <location>
        <begin position="6"/>
        <end position="31"/>
    </location>
</feature>
<evidence type="ECO:0000256" key="12">
    <source>
        <dbReference type="ARBA" id="ARBA00023027"/>
    </source>
</evidence>
<keyword evidence="5 17" id="KW-0813">Transport</keyword>
<evidence type="ECO:0000256" key="11">
    <source>
        <dbReference type="ARBA" id="ARBA00022989"/>
    </source>
</evidence>
<keyword evidence="10" id="KW-0249">Electron transport</keyword>
<dbReference type="InterPro" id="IPR001516">
    <property type="entry name" value="Proton_antipo_N"/>
</dbReference>
<feature type="transmembrane region" description="Helical" evidence="17">
    <location>
        <begin position="152"/>
        <end position="170"/>
    </location>
</feature>
<evidence type="ECO:0000256" key="8">
    <source>
        <dbReference type="ARBA" id="ARBA00022792"/>
    </source>
</evidence>
<protein>
    <recommendedName>
        <fullName evidence="4 17">NADH-ubiquinone oxidoreductase chain 5</fullName>
        <ecNumber evidence="3 17">7.1.1.2</ecNumber>
    </recommendedName>
</protein>
<dbReference type="PANTHER" id="PTHR42829:SF2">
    <property type="entry name" value="NADH-UBIQUINONE OXIDOREDUCTASE CHAIN 5"/>
    <property type="match status" value="1"/>
</dbReference>
<feature type="transmembrane region" description="Helical" evidence="17">
    <location>
        <begin position="182"/>
        <end position="202"/>
    </location>
</feature>
<feature type="transmembrane region" description="Helical" evidence="17">
    <location>
        <begin position="214"/>
        <end position="230"/>
    </location>
</feature>
<sequence length="564" mass="64828">MTKNKLNIYISLILMSCSMLMFFMSINMIIYDYSIMMEWNILMINSCNIYMTLIFDFMSTMFLSTVMFISSSVILYSGDYMSEDKTINRFIYIVFMFVISMMMLIISPNMISIIIGWDGLGLVSYCLVIYYQNVLSNNAGMLTAMMNRVGDVAILMSIAWMLNFGSWNFYSYIDKMEMNNMIILIVLAGFTKSAQIPFSSWLPAAMAAPTPVSALVHSSTLVTAGVYLMIRFSKIICNMNMINLFMLLSIMTMIMSGIGANFEFDLKKIIALSTLSQLGIMMTILMFGYPLLSFLHLIIHALFKAALFLCAGMIIHSFGNNQDIRMMGCMCHQMPMTMTLMNIANLSLCGIPFMSGFYSKDLIMESMCFNNVNFLMMMMMYLGIGLTSFYSMRLSYFLMLSNYNYNSFVSLKELPNNMIKSIIILITYSIISGSMFMWLMFNQSHILLLSIEAKLMTLMFSMSGIWLGVELSLFSEMKNSLINEFFGSMWFMKQISTFHNQMIMFNNSLMFQKSIDQGWGENYGAQGLINIFNSMKLLNLKITENNFKIQMISFMLWMMIIFMI</sequence>
<feature type="domain" description="NADH dehydrogenase subunit 5 C-terminal" evidence="20">
    <location>
        <begin position="390"/>
        <end position="564"/>
    </location>
</feature>
<gene>
    <name evidence="21" type="primary">nad5</name>
</gene>
<evidence type="ECO:0000256" key="13">
    <source>
        <dbReference type="ARBA" id="ARBA00023075"/>
    </source>
</evidence>
<feature type="transmembrane region" description="Helical" evidence="17">
    <location>
        <begin position="242"/>
        <end position="262"/>
    </location>
</feature>
<comment type="function">
    <text evidence="17">Core subunit of the mitochondrial membrane respiratory chain NADH dehydrogenase (Complex I) which catalyzes electron transfer from NADH through the respiratory chain, using ubiquinone as an electron acceptor. Essential for the catalytic activity and assembly of complex I.</text>
</comment>
<keyword evidence="6" id="KW-0679">Respiratory chain</keyword>
<feature type="transmembrane region" description="Helical" evidence="17">
    <location>
        <begin position="113"/>
        <end position="132"/>
    </location>
</feature>
<comment type="catalytic activity">
    <reaction evidence="16 17">
        <text>a ubiquinone + NADH + 5 H(+)(in) = a ubiquinol + NAD(+) + 4 H(+)(out)</text>
        <dbReference type="Rhea" id="RHEA:29091"/>
        <dbReference type="Rhea" id="RHEA-COMP:9565"/>
        <dbReference type="Rhea" id="RHEA-COMP:9566"/>
        <dbReference type="ChEBI" id="CHEBI:15378"/>
        <dbReference type="ChEBI" id="CHEBI:16389"/>
        <dbReference type="ChEBI" id="CHEBI:17976"/>
        <dbReference type="ChEBI" id="CHEBI:57540"/>
        <dbReference type="ChEBI" id="CHEBI:57945"/>
        <dbReference type="EC" id="7.1.1.2"/>
    </reaction>
</comment>
<evidence type="ECO:0000256" key="2">
    <source>
        <dbReference type="ARBA" id="ARBA00004448"/>
    </source>
</evidence>
<dbReference type="PROSITE" id="PS51257">
    <property type="entry name" value="PROKAR_LIPOPROTEIN"/>
    <property type="match status" value="1"/>
</dbReference>
<feature type="transmembrane region" description="Helical" evidence="17">
    <location>
        <begin position="268"/>
        <end position="289"/>
    </location>
</feature>
<feature type="transmembrane region" description="Helical" evidence="17">
    <location>
        <begin position="89"/>
        <end position="106"/>
    </location>
</feature>
<keyword evidence="11 17" id="KW-1133">Transmembrane helix</keyword>
<dbReference type="InterPro" id="IPR003945">
    <property type="entry name" value="NU5C-like"/>
</dbReference>
<evidence type="ECO:0000259" key="20">
    <source>
        <dbReference type="Pfam" id="PF06455"/>
    </source>
</evidence>